<reference evidence="1 2" key="1">
    <citation type="journal article" date="2018" name="PLoS Genet.">
        <title>Population sequencing reveals clonal diversity and ancestral inbreeding in the grapevine cultivar Chardonnay.</title>
        <authorList>
            <person name="Roach M.J."/>
            <person name="Johnson D.L."/>
            <person name="Bohlmann J."/>
            <person name="van Vuuren H.J."/>
            <person name="Jones S.J."/>
            <person name="Pretorius I.S."/>
            <person name="Schmidt S.A."/>
            <person name="Borneman A.R."/>
        </authorList>
    </citation>
    <scope>NUCLEOTIDE SEQUENCE [LARGE SCALE GENOMIC DNA]</scope>
    <source>
        <strain evidence="2">cv. Chardonnay</strain>
        <tissue evidence="1">Leaf</tissue>
    </source>
</reference>
<gene>
    <name evidence="1" type="ORF">CK203_027285</name>
</gene>
<dbReference type="EMBL" id="QGNW01000055">
    <property type="protein sequence ID" value="RVX05589.1"/>
    <property type="molecule type" value="Genomic_DNA"/>
</dbReference>
<dbReference type="AlphaFoldDB" id="A0A438J9F1"/>
<accession>A0A438J9F1</accession>
<evidence type="ECO:0000313" key="2">
    <source>
        <dbReference type="Proteomes" id="UP000288805"/>
    </source>
</evidence>
<name>A0A438J9F1_VITVI</name>
<evidence type="ECO:0000313" key="1">
    <source>
        <dbReference type="EMBL" id="RVX05589.1"/>
    </source>
</evidence>
<dbReference type="Proteomes" id="UP000288805">
    <property type="component" value="Unassembled WGS sequence"/>
</dbReference>
<dbReference type="PANTHER" id="PTHR33116:SF78">
    <property type="entry name" value="OS12G0587133 PROTEIN"/>
    <property type="match status" value="1"/>
</dbReference>
<sequence length="200" mass="23355">MKELSSKLTFEKAYDHVNWDFLDHVLEKKGFSPKWRNWMRGCLSLVSYVILVNERLKDVLSRMMLRAEERSMLEGFRNHLSRLALLLDCKAFNWPILFLGLPLGGNPIACGFWDPVIERISRRLDGWKRLTYLSVILALVAAKIERLQRDFLWSGVGEGKRDHLASWDVVCKPRGKRGIGVWEDFFKKSRSFREVVVEVS</sequence>
<proteinExistence type="predicted"/>
<comment type="caution">
    <text evidence="1">The sequence shown here is derived from an EMBL/GenBank/DDBJ whole genome shotgun (WGS) entry which is preliminary data.</text>
</comment>
<organism evidence="1 2">
    <name type="scientific">Vitis vinifera</name>
    <name type="common">Grape</name>
    <dbReference type="NCBI Taxonomy" id="29760"/>
    <lineage>
        <taxon>Eukaryota</taxon>
        <taxon>Viridiplantae</taxon>
        <taxon>Streptophyta</taxon>
        <taxon>Embryophyta</taxon>
        <taxon>Tracheophyta</taxon>
        <taxon>Spermatophyta</taxon>
        <taxon>Magnoliopsida</taxon>
        <taxon>eudicotyledons</taxon>
        <taxon>Gunneridae</taxon>
        <taxon>Pentapetalae</taxon>
        <taxon>rosids</taxon>
        <taxon>Vitales</taxon>
        <taxon>Vitaceae</taxon>
        <taxon>Viteae</taxon>
        <taxon>Vitis</taxon>
    </lineage>
</organism>
<protein>
    <recommendedName>
        <fullName evidence="3">Reverse transcriptase domain-containing protein</fullName>
    </recommendedName>
</protein>
<evidence type="ECO:0008006" key="3">
    <source>
        <dbReference type="Google" id="ProtNLM"/>
    </source>
</evidence>
<dbReference type="PANTHER" id="PTHR33116">
    <property type="entry name" value="REVERSE TRANSCRIPTASE ZINC-BINDING DOMAIN-CONTAINING PROTEIN-RELATED-RELATED"/>
    <property type="match status" value="1"/>
</dbReference>